<organism evidence="2 3">
    <name type="scientific">Ligilactobacillus salivarius</name>
    <dbReference type="NCBI Taxonomy" id="1624"/>
    <lineage>
        <taxon>Bacteria</taxon>
        <taxon>Bacillati</taxon>
        <taxon>Bacillota</taxon>
        <taxon>Bacilli</taxon>
        <taxon>Lactobacillales</taxon>
        <taxon>Lactobacillaceae</taxon>
        <taxon>Ligilactobacillus</taxon>
    </lineage>
</organism>
<dbReference type="InterPro" id="IPR027417">
    <property type="entry name" value="P-loop_NTPase"/>
</dbReference>
<sequence length="272" mass="30673">MATVITIGNLKGGVGKTTSSVMIAFDLAYTKHKKTLLVDLDPQANATTCLLKTKLNLDAKADVHADASLMKAMQDEDLNEAKINIYHNLVDDLDLLASSADFYNFTRYMEEKFSDNYQARVQYFADLTKDLFSEYDYVIIDTPPTVSLLTDCALYVSDWVLIVAQTQQGSLDGARTYLEYLQNTVIDKLKAPRLDFAALLRVMLDKSSSLDQAVMNDISEKFGEENILPTIVHSMSRLKRYARTGITTQGYFDKKALKVYDQVTNELLERIK</sequence>
<comment type="caution">
    <text evidence="2">The sequence shown here is derived from an EMBL/GenBank/DDBJ whole genome shotgun (WGS) entry which is preliminary data.</text>
</comment>
<gene>
    <name evidence="2" type="ORF">K8V06_03485</name>
</gene>
<dbReference type="EMBL" id="DYVK01000033">
    <property type="protein sequence ID" value="HJG15189.1"/>
    <property type="molecule type" value="Genomic_DNA"/>
</dbReference>
<dbReference type="PANTHER" id="PTHR13696:SF52">
    <property type="entry name" value="PARA FAMILY PROTEIN CT_582"/>
    <property type="match status" value="1"/>
</dbReference>
<name>A0A921LLH6_9LACO</name>
<dbReference type="CDD" id="cd02042">
    <property type="entry name" value="ParAB_family"/>
    <property type="match status" value="1"/>
</dbReference>
<proteinExistence type="predicted"/>
<dbReference type="PANTHER" id="PTHR13696">
    <property type="entry name" value="P-LOOP CONTAINING NUCLEOSIDE TRIPHOSPHATE HYDROLASE"/>
    <property type="match status" value="1"/>
</dbReference>
<feature type="domain" description="AAA" evidence="1">
    <location>
        <begin position="3"/>
        <end position="183"/>
    </location>
</feature>
<protein>
    <submittedName>
        <fullName evidence="2">AAA family ATPase</fullName>
    </submittedName>
</protein>
<accession>A0A921LLH6</accession>
<evidence type="ECO:0000313" key="2">
    <source>
        <dbReference type="EMBL" id="HJG15189.1"/>
    </source>
</evidence>
<evidence type="ECO:0000313" key="3">
    <source>
        <dbReference type="Proteomes" id="UP000759256"/>
    </source>
</evidence>
<evidence type="ECO:0000259" key="1">
    <source>
        <dbReference type="Pfam" id="PF13614"/>
    </source>
</evidence>
<dbReference type="SUPFAM" id="SSF52540">
    <property type="entry name" value="P-loop containing nucleoside triphosphate hydrolases"/>
    <property type="match status" value="1"/>
</dbReference>
<dbReference type="Proteomes" id="UP000759256">
    <property type="component" value="Unassembled WGS sequence"/>
</dbReference>
<reference evidence="2" key="2">
    <citation type="submission" date="2021-09" db="EMBL/GenBank/DDBJ databases">
        <authorList>
            <person name="Gilroy R."/>
        </authorList>
    </citation>
    <scope>NUCLEOTIDE SEQUENCE</scope>
    <source>
        <strain evidence="2">CHK189-29639</strain>
    </source>
</reference>
<reference evidence="2" key="1">
    <citation type="journal article" date="2021" name="PeerJ">
        <title>Extensive microbial diversity within the chicken gut microbiome revealed by metagenomics and culture.</title>
        <authorList>
            <person name="Gilroy R."/>
            <person name="Ravi A."/>
            <person name="Getino M."/>
            <person name="Pursley I."/>
            <person name="Horton D.L."/>
            <person name="Alikhan N.F."/>
            <person name="Baker D."/>
            <person name="Gharbi K."/>
            <person name="Hall N."/>
            <person name="Watson M."/>
            <person name="Adriaenssens E.M."/>
            <person name="Foster-Nyarko E."/>
            <person name="Jarju S."/>
            <person name="Secka A."/>
            <person name="Antonio M."/>
            <person name="Oren A."/>
            <person name="Chaudhuri R.R."/>
            <person name="La Ragione R."/>
            <person name="Hildebrand F."/>
            <person name="Pallen M.J."/>
        </authorList>
    </citation>
    <scope>NUCLEOTIDE SEQUENCE</scope>
    <source>
        <strain evidence="2">CHK189-29639</strain>
    </source>
</reference>
<dbReference type="Pfam" id="PF13614">
    <property type="entry name" value="AAA_31"/>
    <property type="match status" value="1"/>
</dbReference>
<dbReference type="Gene3D" id="3.40.50.300">
    <property type="entry name" value="P-loop containing nucleotide triphosphate hydrolases"/>
    <property type="match status" value="1"/>
</dbReference>
<dbReference type="InterPro" id="IPR050678">
    <property type="entry name" value="DNA_Partitioning_ATPase"/>
</dbReference>
<dbReference type="InterPro" id="IPR025669">
    <property type="entry name" value="AAA_dom"/>
</dbReference>
<dbReference type="AlphaFoldDB" id="A0A921LLH6"/>